<proteinExistence type="inferred from homology"/>
<comment type="similarity">
    <text evidence="1 5">Belongs to the FMO family.</text>
</comment>
<evidence type="ECO:0000313" key="7">
    <source>
        <dbReference type="Proteomes" id="UP000266723"/>
    </source>
</evidence>
<comment type="caution">
    <text evidence="6">The sequence shown here is derived from an EMBL/GenBank/DDBJ whole genome shotgun (WGS) entry which is preliminary data.</text>
</comment>
<dbReference type="Gene3D" id="3.50.50.60">
    <property type="entry name" value="FAD/NAD(P)-binding domain"/>
    <property type="match status" value="1"/>
</dbReference>
<gene>
    <name evidence="6" type="ORF">DY000_02012620</name>
</gene>
<dbReference type="PANTHER" id="PTHR23023">
    <property type="entry name" value="DIMETHYLANILINE MONOOXYGENASE"/>
    <property type="match status" value="1"/>
</dbReference>
<dbReference type="Pfam" id="PF00743">
    <property type="entry name" value="FMO-like"/>
    <property type="match status" value="1"/>
</dbReference>
<dbReference type="SUPFAM" id="SSF51905">
    <property type="entry name" value="FAD/NAD(P)-binding domain"/>
    <property type="match status" value="2"/>
</dbReference>
<keyword evidence="7" id="KW-1185">Reference proteome</keyword>
<evidence type="ECO:0000256" key="5">
    <source>
        <dbReference type="RuleBase" id="RU361177"/>
    </source>
</evidence>
<name>A0ABQ7DAN2_BRACR</name>
<keyword evidence="3 5" id="KW-0274">FAD</keyword>
<keyword evidence="5" id="KW-0503">Monooxygenase</keyword>
<accession>A0ABQ7DAN2</accession>
<dbReference type="InterPro" id="IPR036188">
    <property type="entry name" value="FAD/NAD-bd_sf"/>
</dbReference>
<evidence type="ECO:0000256" key="3">
    <source>
        <dbReference type="ARBA" id="ARBA00022827"/>
    </source>
</evidence>
<keyword evidence="4 5" id="KW-0560">Oxidoreductase</keyword>
<keyword evidence="2 5" id="KW-0285">Flavoprotein</keyword>
<reference evidence="6 7" key="1">
    <citation type="journal article" date="2020" name="BMC Genomics">
        <title>Intraspecific diversification of the crop wild relative Brassica cretica Lam. using demographic model selection.</title>
        <authorList>
            <person name="Kioukis A."/>
            <person name="Michalopoulou V.A."/>
            <person name="Briers L."/>
            <person name="Pirintsos S."/>
            <person name="Studholme D.J."/>
            <person name="Pavlidis P."/>
            <person name="Sarris P.F."/>
        </authorList>
    </citation>
    <scope>NUCLEOTIDE SEQUENCE [LARGE SCALE GENOMIC DNA]</scope>
    <source>
        <strain evidence="7">cv. PFS-1207/04</strain>
    </source>
</reference>
<dbReference type="EC" id="1.-.-.-" evidence="5"/>
<dbReference type="Proteomes" id="UP000266723">
    <property type="component" value="Unassembled WGS sequence"/>
</dbReference>
<evidence type="ECO:0000256" key="2">
    <source>
        <dbReference type="ARBA" id="ARBA00022630"/>
    </source>
</evidence>
<evidence type="ECO:0000313" key="6">
    <source>
        <dbReference type="EMBL" id="KAF3569347.1"/>
    </source>
</evidence>
<organism evidence="6 7">
    <name type="scientific">Brassica cretica</name>
    <name type="common">Mustard</name>
    <dbReference type="NCBI Taxonomy" id="69181"/>
    <lineage>
        <taxon>Eukaryota</taxon>
        <taxon>Viridiplantae</taxon>
        <taxon>Streptophyta</taxon>
        <taxon>Embryophyta</taxon>
        <taxon>Tracheophyta</taxon>
        <taxon>Spermatophyta</taxon>
        <taxon>Magnoliopsida</taxon>
        <taxon>eudicotyledons</taxon>
        <taxon>Gunneridae</taxon>
        <taxon>Pentapetalae</taxon>
        <taxon>rosids</taxon>
        <taxon>malvids</taxon>
        <taxon>Brassicales</taxon>
        <taxon>Brassicaceae</taxon>
        <taxon>Brassiceae</taxon>
        <taxon>Brassica</taxon>
    </lineage>
</organism>
<sequence>MVVVVIGNFASGADISRDVAKVAKEVHIASRGSEASTYEKLSVPTNNLWIHSEIETACDDGSIFFKNGKAVHADTVVYCTGYKYKFPFLETNGYMSIDDNRVEPLYKHVFPPALAPGLSFVGLPGMGIQFVMFEIQSKWVAAILSGRVTLPAPEKMMEDLIASYAMLEALGIPKRHTHKLGKIQSKYLDWVAEECGCQLVEPWRTQQVDRGYGRLVSNPENYRDEWDDDDLIKEAYEDFASKKLISFLPSYFPESGR</sequence>
<comment type="cofactor">
    <cofactor evidence="5">
        <name>FAD</name>
        <dbReference type="ChEBI" id="CHEBI:57692"/>
    </cofactor>
</comment>
<dbReference type="InterPro" id="IPR050346">
    <property type="entry name" value="FMO-like"/>
</dbReference>
<dbReference type="EMBL" id="QGKV02000759">
    <property type="protein sequence ID" value="KAF3569347.1"/>
    <property type="molecule type" value="Genomic_DNA"/>
</dbReference>
<evidence type="ECO:0000256" key="1">
    <source>
        <dbReference type="ARBA" id="ARBA00009183"/>
    </source>
</evidence>
<dbReference type="InterPro" id="IPR020946">
    <property type="entry name" value="Flavin_mOase-like"/>
</dbReference>
<evidence type="ECO:0000256" key="4">
    <source>
        <dbReference type="ARBA" id="ARBA00023002"/>
    </source>
</evidence>
<protein>
    <recommendedName>
        <fullName evidence="5">Flavin-containing monooxygenase</fullName>
        <ecNumber evidence="5">1.-.-.-</ecNumber>
    </recommendedName>
</protein>